<dbReference type="HOGENOM" id="CLU_1168598_0_0_2"/>
<dbReference type="Pfam" id="PF02613">
    <property type="entry name" value="Nitrate_red_del"/>
    <property type="match status" value="1"/>
</dbReference>
<gene>
    <name evidence="2" type="ORF">Natoc_2096</name>
</gene>
<organism evidence="2 3">
    <name type="scientific">Natronococcus occultus SP4</name>
    <dbReference type="NCBI Taxonomy" id="694430"/>
    <lineage>
        <taxon>Archaea</taxon>
        <taxon>Methanobacteriati</taxon>
        <taxon>Methanobacteriota</taxon>
        <taxon>Stenosarchaea group</taxon>
        <taxon>Halobacteria</taxon>
        <taxon>Halobacteriales</taxon>
        <taxon>Natrialbaceae</taxon>
        <taxon>Natronococcus</taxon>
    </lineage>
</organism>
<dbReference type="SUPFAM" id="SSF89155">
    <property type="entry name" value="TorD-like"/>
    <property type="match status" value="1"/>
</dbReference>
<evidence type="ECO:0000313" key="2">
    <source>
        <dbReference type="EMBL" id="AGB37882.1"/>
    </source>
</evidence>
<dbReference type="InterPro" id="IPR050289">
    <property type="entry name" value="TorD/DmsD_chaperones"/>
</dbReference>
<dbReference type="InterPro" id="IPR036411">
    <property type="entry name" value="TorD-like_sf"/>
</dbReference>
<accession>L0JXY1</accession>
<protein>
    <submittedName>
        <fullName evidence="2">Putative component of anaerobic dehydrogenase</fullName>
    </submittedName>
</protein>
<dbReference type="Gene3D" id="1.10.3480.10">
    <property type="entry name" value="TorD-like"/>
    <property type="match status" value="1"/>
</dbReference>
<evidence type="ECO:0000256" key="1">
    <source>
        <dbReference type="ARBA" id="ARBA00023186"/>
    </source>
</evidence>
<dbReference type="KEGG" id="nou:Natoc_2096"/>
<dbReference type="EMBL" id="CP003929">
    <property type="protein sequence ID" value="AGB37882.1"/>
    <property type="molecule type" value="Genomic_DNA"/>
</dbReference>
<dbReference type="AlphaFoldDB" id="L0JXY1"/>
<dbReference type="OrthoDB" id="320758at2157"/>
<proteinExistence type="predicted"/>
<evidence type="ECO:0000313" key="3">
    <source>
        <dbReference type="Proteomes" id="UP000010878"/>
    </source>
</evidence>
<name>L0JXY1_9EURY</name>
<sequence length="211" mass="23859">MERTNDPTTELADLYAFLSGVLADPPDEAAVERLADEPLPRQASPQALDTGFQLLDKWRARVDDPEDAATELNRVHTRLFVGPRPRMQVHESWYADDYLGEPLAAVKSSYRDLGIRPSTELREEADHAAVELAALEILARESNDEYRRAFLQAHGWWLRELARDIQEMADDPFYEGVGWLLEGVFQADTYLLGLDPDDLSPGYEQLSTNGE</sequence>
<reference evidence="2 3" key="1">
    <citation type="submission" date="2012-11" db="EMBL/GenBank/DDBJ databases">
        <title>FINISHED of Natronococcus occultus SP4, DSM 3396.</title>
        <authorList>
            <consortium name="DOE Joint Genome Institute"/>
            <person name="Eisen J."/>
            <person name="Huntemann M."/>
            <person name="Wei C.-L."/>
            <person name="Han J."/>
            <person name="Detter J.C."/>
            <person name="Han C."/>
            <person name="Tapia R."/>
            <person name="Chen A."/>
            <person name="Kyrpides N."/>
            <person name="Mavromatis K."/>
            <person name="Markowitz V."/>
            <person name="Szeto E."/>
            <person name="Ivanova N."/>
            <person name="Mikhailova N."/>
            <person name="Ovchinnikova G."/>
            <person name="Pagani I."/>
            <person name="Pati A."/>
            <person name="Goodwin L."/>
            <person name="Nordberg H.P."/>
            <person name="Cantor M.N."/>
            <person name="Hua S.X."/>
            <person name="Woyke T."/>
            <person name="Eisen J."/>
            <person name="Klenk H.-P."/>
            <person name="Klenk H.-P."/>
        </authorList>
    </citation>
    <scope>NUCLEOTIDE SEQUENCE [LARGE SCALE GENOMIC DNA]</scope>
    <source>
        <strain evidence="2 3">SP4</strain>
    </source>
</reference>
<dbReference type="PANTHER" id="PTHR34227:SF1">
    <property type="entry name" value="DIMETHYL SULFOXIDE REDUCTASE CHAPERONE-RELATED"/>
    <property type="match status" value="1"/>
</dbReference>
<dbReference type="STRING" id="694430.Natoc_2096"/>
<dbReference type="Proteomes" id="UP000010878">
    <property type="component" value="Chromosome"/>
</dbReference>
<dbReference type="InterPro" id="IPR020945">
    <property type="entry name" value="DMSO/NO3_reduct_chaperone"/>
</dbReference>
<dbReference type="eggNOG" id="arCOG01506">
    <property type="taxonomic scope" value="Archaea"/>
</dbReference>
<dbReference type="RefSeq" id="WP_015321326.1">
    <property type="nucleotide sequence ID" value="NC_019974.1"/>
</dbReference>
<dbReference type="PANTHER" id="PTHR34227">
    <property type="entry name" value="CHAPERONE PROTEIN YCDY"/>
    <property type="match status" value="1"/>
</dbReference>
<dbReference type="GeneID" id="14403780"/>
<keyword evidence="3" id="KW-1185">Reference proteome</keyword>
<keyword evidence="1" id="KW-0143">Chaperone</keyword>